<protein>
    <recommendedName>
        <fullName evidence="1">Heterokaryon incompatibility domain-containing protein</fullName>
    </recommendedName>
</protein>
<keyword evidence="4" id="KW-1185">Reference proteome</keyword>
<accession>A0A5C2RP10</accession>
<dbReference type="OrthoDB" id="2426273at2759"/>
<dbReference type="InterPro" id="IPR010730">
    <property type="entry name" value="HET"/>
</dbReference>
<dbReference type="EMBL" id="ML122337">
    <property type="protein sequence ID" value="RPD52870.1"/>
    <property type="molecule type" value="Genomic_DNA"/>
</dbReference>
<feature type="domain" description="Heterokaryon incompatibility" evidence="1">
    <location>
        <begin position="571"/>
        <end position="646"/>
    </location>
</feature>
<reference evidence="3" key="1">
    <citation type="journal article" date="2018" name="Genome Biol. Evol.">
        <title>Genomics and development of Lentinus tigrinus, a white-rot wood-decaying mushroom with dimorphic fruiting bodies.</title>
        <authorList>
            <person name="Wu B."/>
            <person name="Xu Z."/>
            <person name="Knudson A."/>
            <person name="Carlson A."/>
            <person name="Chen N."/>
            <person name="Kovaka S."/>
            <person name="LaButti K."/>
            <person name="Lipzen A."/>
            <person name="Pennachio C."/>
            <person name="Riley R."/>
            <person name="Schakwitz W."/>
            <person name="Umezawa K."/>
            <person name="Ohm R.A."/>
            <person name="Grigoriev I.V."/>
            <person name="Nagy L.G."/>
            <person name="Gibbons J."/>
            <person name="Hibbett D."/>
        </authorList>
    </citation>
    <scope>NUCLEOTIDE SEQUENCE [LARGE SCALE GENOMIC DNA]</scope>
    <source>
        <strain evidence="3">ALCF2SS1-6</strain>
    </source>
</reference>
<dbReference type="AlphaFoldDB" id="A0A5C2RP10"/>
<sequence>MYVFCGELHPPPSLAVAITNDRPATPKHDEAVPTPGRVSDKAIGKRRAEEIVELTWSWMVPELHFVFRIPSSDLYYKLYLEAIEHLQSTYPPSALTCDVFGTYQAPLSNQHPAFGTLVNRLTDKSTIPEGRRVQFDVELSPDSMLDFIIVGMLHMVGVNRNSAPGSGKYHETCNMRKEQPDYDGERLYQAAFLDLVSSLWEDESRNRTRTTWSPMPWSRGSLQEAFAAQPVDSNSPGQVPTADALDSLSDEDLMIRISRSSYGYPVDIQWLGFPHDGYPFCFNLSTYTKIRRTATASLRDDAALWLSAMTYGLLEAVVSMKIPEELFLIPGVSETGLVLSGARLLRFISNWVPFMQAYRWSSDDDRQERGRQVGLLLKRALGALDEEVRKGLSIFLRAGYEEDEVLDIVGSVAMLVVVLCGHAHSVWPADPIIMEVYEQTRDTHRPLYSATIESFEKRMLHAGWCPNAIQSQFMAIHGHLALISNFVRLPPHIRRSADEHKNCTKESCALYVIDEQTYVPADVDPSCNCEYVVPPLDDISSILEDVDGGSFPVLMFDGTKLQALPAIEGFYVAISHVWADGLGSTSEAGLPACQVARISALATQLLPESGAFWIDALCIPAVKHLRKRAIKLMANTYREAAKVLVVEECIRTECSLSQTWEVNLLRIATSGWVRRIWTLQEGVLAPQLYFEFADGPIDIAEESERLTRELAEKPDAEKMSSGLELLYLEAYRPHVPLLAFRADHKEPGNEYTVSDVSWLLQNRSTSNWEDELVSISSLLSLDLEALLSITGPDAAERRMKAGLLQLQLMPSHIPFLPIPKLSIPGFTWAPRSLTQTYEHRGRDGGASGSMAVCMEDGLVGEYGIASFEAPQSVPPECRDGSRREMDVLISHRASDSTFTVTLQCPIAVSTFDSLIFLGSELPSDRSALCAAVLRNGVGLDNWSEEDGPLLCEYGAPGNIRPLAWRPHELERNKINRPSLLSEVYMMQLQIA</sequence>
<evidence type="ECO:0000313" key="2">
    <source>
        <dbReference type="EMBL" id="RPD52293.1"/>
    </source>
</evidence>
<organism evidence="3 4">
    <name type="scientific">Lentinus tigrinus ALCF2SS1-6</name>
    <dbReference type="NCBI Taxonomy" id="1328759"/>
    <lineage>
        <taxon>Eukaryota</taxon>
        <taxon>Fungi</taxon>
        <taxon>Dikarya</taxon>
        <taxon>Basidiomycota</taxon>
        <taxon>Agaricomycotina</taxon>
        <taxon>Agaricomycetes</taxon>
        <taxon>Polyporales</taxon>
        <taxon>Polyporaceae</taxon>
        <taxon>Lentinus</taxon>
    </lineage>
</organism>
<dbReference type="EMBL" id="ML122377">
    <property type="protein sequence ID" value="RPD52293.1"/>
    <property type="molecule type" value="Genomic_DNA"/>
</dbReference>
<evidence type="ECO:0000259" key="1">
    <source>
        <dbReference type="Pfam" id="PF06985"/>
    </source>
</evidence>
<dbReference type="Proteomes" id="UP000313359">
    <property type="component" value="Unassembled WGS sequence"/>
</dbReference>
<evidence type="ECO:0000313" key="4">
    <source>
        <dbReference type="Proteomes" id="UP000313359"/>
    </source>
</evidence>
<dbReference type="STRING" id="1328759.A0A5C2RP10"/>
<gene>
    <name evidence="3" type="ORF">L227DRAFT_428101</name>
    <name evidence="2" type="ORF">L227DRAFT_62615</name>
</gene>
<dbReference type="PANTHER" id="PTHR39596">
    <property type="match status" value="1"/>
</dbReference>
<name>A0A5C2RP10_9APHY</name>
<dbReference type="Pfam" id="PF06985">
    <property type="entry name" value="HET"/>
    <property type="match status" value="1"/>
</dbReference>
<proteinExistence type="predicted"/>
<evidence type="ECO:0000313" key="3">
    <source>
        <dbReference type="EMBL" id="RPD52870.1"/>
    </source>
</evidence>
<dbReference type="PANTHER" id="PTHR39596:SF2">
    <property type="entry name" value="HET DOMAIN PROTEIN (AFU_ORTHOLOGUE AFUA_1G17550)-RELATED"/>
    <property type="match status" value="1"/>
</dbReference>